<dbReference type="GO" id="GO:0016705">
    <property type="term" value="F:oxidoreductase activity, acting on paired donors, with incorporation or reduction of molecular oxygen"/>
    <property type="evidence" value="ECO:0007669"/>
    <property type="project" value="InterPro"/>
</dbReference>
<evidence type="ECO:0000256" key="4">
    <source>
        <dbReference type="ARBA" id="ARBA00010617"/>
    </source>
</evidence>
<keyword evidence="10 13" id="KW-0408">Iron</keyword>
<evidence type="ECO:0000313" key="15">
    <source>
        <dbReference type="EMBL" id="KAK7870823.1"/>
    </source>
</evidence>
<evidence type="ECO:0000256" key="13">
    <source>
        <dbReference type="PIRSR" id="PIRSR602401-1"/>
    </source>
</evidence>
<keyword evidence="8" id="KW-0492">Microsome</keyword>
<evidence type="ECO:0000313" key="16">
    <source>
        <dbReference type="Proteomes" id="UP001378592"/>
    </source>
</evidence>
<dbReference type="EMBL" id="JAZDUA010000051">
    <property type="protein sequence ID" value="KAK7870823.1"/>
    <property type="molecule type" value="Genomic_DNA"/>
</dbReference>
<evidence type="ECO:0000256" key="5">
    <source>
        <dbReference type="ARBA" id="ARBA00022617"/>
    </source>
</evidence>
<dbReference type="GO" id="GO:0020037">
    <property type="term" value="F:heme binding"/>
    <property type="evidence" value="ECO:0007669"/>
    <property type="project" value="InterPro"/>
</dbReference>
<organism evidence="15 16">
    <name type="scientific">Gryllus longicercus</name>
    <dbReference type="NCBI Taxonomy" id="2509291"/>
    <lineage>
        <taxon>Eukaryota</taxon>
        <taxon>Metazoa</taxon>
        <taxon>Ecdysozoa</taxon>
        <taxon>Arthropoda</taxon>
        <taxon>Hexapoda</taxon>
        <taxon>Insecta</taxon>
        <taxon>Pterygota</taxon>
        <taxon>Neoptera</taxon>
        <taxon>Polyneoptera</taxon>
        <taxon>Orthoptera</taxon>
        <taxon>Ensifera</taxon>
        <taxon>Gryllidea</taxon>
        <taxon>Grylloidea</taxon>
        <taxon>Gryllidae</taxon>
        <taxon>Gryllinae</taxon>
        <taxon>Gryllus</taxon>
    </lineage>
</organism>
<dbReference type="AlphaFoldDB" id="A0AAN9Z759"/>
<dbReference type="InterPro" id="IPR036396">
    <property type="entry name" value="Cyt_P450_sf"/>
</dbReference>
<evidence type="ECO:0000256" key="12">
    <source>
        <dbReference type="ARBA" id="ARBA00023136"/>
    </source>
</evidence>
<sequence length="301" mass="34714">MRLVQPWLYLDFIFYMTTTGRRYKKCLQVLHGTTERVIKERREELLEIGKNSAMNSAIDVDDIGRRRRVAFLDLLLLAARDGSLSDADIREEVDTFMFAGHDTTEAAISFAIYLLACHSDVQEKVLDELKSVFDWSQPLHPTIQQLSELKYLEMVIKETLRLYPPAPAILRDITKDEKLPSTGHVIPEGAVLIISPYATHHNPEVFPEPEKFDPERFSADETARRHPYAFLPFSAGPRNCIGQRFAMLEMKSVLAKVIWNFEMFVEPGFTALPGWKLVLKSVNGVRIRLEDRRKNYDNRVF</sequence>
<evidence type="ECO:0000256" key="2">
    <source>
        <dbReference type="ARBA" id="ARBA00004174"/>
    </source>
</evidence>
<protein>
    <recommendedName>
        <fullName evidence="17">Cytochrome P450</fullName>
    </recommendedName>
</protein>
<evidence type="ECO:0000256" key="10">
    <source>
        <dbReference type="ARBA" id="ARBA00023004"/>
    </source>
</evidence>
<comment type="similarity">
    <text evidence="4 14">Belongs to the cytochrome P450 family.</text>
</comment>
<keyword evidence="9 14" id="KW-0560">Oxidoreductase</keyword>
<dbReference type="InterPro" id="IPR001128">
    <property type="entry name" value="Cyt_P450"/>
</dbReference>
<dbReference type="Pfam" id="PF00067">
    <property type="entry name" value="p450"/>
    <property type="match status" value="1"/>
</dbReference>
<evidence type="ECO:0000256" key="8">
    <source>
        <dbReference type="ARBA" id="ARBA00022848"/>
    </source>
</evidence>
<keyword evidence="6 13" id="KW-0479">Metal-binding</keyword>
<keyword evidence="12" id="KW-0472">Membrane</keyword>
<reference evidence="15 16" key="1">
    <citation type="submission" date="2024-03" db="EMBL/GenBank/DDBJ databases">
        <title>The genome assembly and annotation of the cricket Gryllus longicercus Weissman &amp; Gray.</title>
        <authorList>
            <person name="Szrajer S."/>
            <person name="Gray D."/>
            <person name="Ylla G."/>
        </authorList>
    </citation>
    <scope>NUCLEOTIDE SEQUENCE [LARGE SCALE GENOMIC DNA]</scope>
    <source>
        <strain evidence="15">DAG 2021-001</strain>
        <tissue evidence="15">Whole body minus gut</tissue>
    </source>
</reference>
<dbReference type="SUPFAM" id="SSF48264">
    <property type="entry name" value="Cytochrome P450"/>
    <property type="match status" value="1"/>
</dbReference>
<keyword evidence="7" id="KW-0256">Endoplasmic reticulum</keyword>
<evidence type="ECO:0000256" key="6">
    <source>
        <dbReference type="ARBA" id="ARBA00022723"/>
    </source>
</evidence>
<dbReference type="PRINTS" id="PR00463">
    <property type="entry name" value="EP450I"/>
</dbReference>
<dbReference type="GO" id="GO:0004497">
    <property type="term" value="F:monooxygenase activity"/>
    <property type="evidence" value="ECO:0007669"/>
    <property type="project" value="UniProtKB-KW"/>
</dbReference>
<dbReference type="PANTHER" id="PTHR24291">
    <property type="entry name" value="CYTOCHROME P450 FAMILY 4"/>
    <property type="match status" value="1"/>
</dbReference>
<evidence type="ECO:0000256" key="14">
    <source>
        <dbReference type="RuleBase" id="RU000461"/>
    </source>
</evidence>
<dbReference type="Proteomes" id="UP001378592">
    <property type="component" value="Unassembled WGS sequence"/>
</dbReference>
<dbReference type="GO" id="GO:0005506">
    <property type="term" value="F:iron ion binding"/>
    <property type="evidence" value="ECO:0007669"/>
    <property type="project" value="InterPro"/>
</dbReference>
<accession>A0AAN9Z759</accession>
<keyword evidence="11 14" id="KW-0503">Monooxygenase</keyword>
<evidence type="ECO:0000256" key="1">
    <source>
        <dbReference type="ARBA" id="ARBA00001971"/>
    </source>
</evidence>
<evidence type="ECO:0008006" key="17">
    <source>
        <dbReference type="Google" id="ProtNLM"/>
    </source>
</evidence>
<dbReference type="PANTHER" id="PTHR24291:SF189">
    <property type="entry name" value="CYTOCHROME P450 4C3-RELATED"/>
    <property type="match status" value="1"/>
</dbReference>
<evidence type="ECO:0000256" key="11">
    <source>
        <dbReference type="ARBA" id="ARBA00023033"/>
    </source>
</evidence>
<dbReference type="InterPro" id="IPR050196">
    <property type="entry name" value="Cytochrome_P450_Monoox"/>
</dbReference>
<comment type="cofactor">
    <cofactor evidence="1 13">
        <name>heme</name>
        <dbReference type="ChEBI" id="CHEBI:30413"/>
    </cofactor>
</comment>
<dbReference type="PRINTS" id="PR00385">
    <property type="entry name" value="P450"/>
</dbReference>
<evidence type="ECO:0000256" key="7">
    <source>
        <dbReference type="ARBA" id="ARBA00022824"/>
    </source>
</evidence>
<comment type="subcellular location">
    <subcellularLocation>
        <location evidence="3">Endoplasmic reticulum membrane</location>
        <topology evidence="3">Peripheral membrane protein</topology>
    </subcellularLocation>
    <subcellularLocation>
        <location evidence="2">Microsome membrane</location>
        <topology evidence="2">Peripheral membrane protein</topology>
    </subcellularLocation>
</comment>
<comment type="caution">
    <text evidence="15">The sequence shown here is derived from an EMBL/GenBank/DDBJ whole genome shotgun (WGS) entry which is preliminary data.</text>
</comment>
<dbReference type="InterPro" id="IPR002401">
    <property type="entry name" value="Cyt_P450_E_grp-I"/>
</dbReference>
<keyword evidence="5 13" id="KW-0349">Heme</keyword>
<keyword evidence="16" id="KW-1185">Reference proteome</keyword>
<dbReference type="InterPro" id="IPR017972">
    <property type="entry name" value="Cyt_P450_CS"/>
</dbReference>
<dbReference type="PROSITE" id="PS00086">
    <property type="entry name" value="CYTOCHROME_P450"/>
    <property type="match status" value="1"/>
</dbReference>
<name>A0AAN9Z759_9ORTH</name>
<evidence type="ECO:0000256" key="3">
    <source>
        <dbReference type="ARBA" id="ARBA00004406"/>
    </source>
</evidence>
<evidence type="ECO:0000256" key="9">
    <source>
        <dbReference type="ARBA" id="ARBA00023002"/>
    </source>
</evidence>
<proteinExistence type="inferred from homology"/>
<dbReference type="Gene3D" id="1.10.630.10">
    <property type="entry name" value="Cytochrome P450"/>
    <property type="match status" value="1"/>
</dbReference>
<gene>
    <name evidence="15" type="ORF">R5R35_014412</name>
</gene>
<dbReference type="GO" id="GO:0005789">
    <property type="term" value="C:endoplasmic reticulum membrane"/>
    <property type="evidence" value="ECO:0007669"/>
    <property type="project" value="UniProtKB-SubCell"/>
</dbReference>
<feature type="binding site" description="axial binding residue" evidence="13">
    <location>
        <position position="240"/>
    </location>
    <ligand>
        <name>heme</name>
        <dbReference type="ChEBI" id="CHEBI:30413"/>
    </ligand>
    <ligandPart>
        <name>Fe</name>
        <dbReference type="ChEBI" id="CHEBI:18248"/>
    </ligandPart>
</feature>